<evidence type="ECO:0000256" key="1">
    <source>
        <dbReference type="SAM" id="Phobius"/>
    </source>
</evidence>
<feature type="transmembrane region" description="Helical" evidence="1">
    <location>
        <begin position="157"/>
        <end position="182"/>
    </location>
</feature>
<feature type="transmembrane region" description="Helical" evidence="1">
    <location>
        <begin position="388"/>
        <end position="408"/>
    </location>
</feature>
<feature type="transmembrane region" description="Helical" evidence="1">
    <location>
        <begin position="202"/>
        <end position="223"/>
    </location>
</feature>
<evidence type="ECO:0000313" key="2">
    <source>
        <dbReference type="EMBL" id="KAA5546952.1"/>
    </source>
</evidence>
<proteinExistence type="predicted"/>
<keyword evidence="3" id="KW-1185">Reference proteome</keyword>
<comment type="caution">
    <text evidence="2">The sequence shown here is derived from an EMBL/GenBank/DDBJ whole genome shotgun (WGS) entry which is preliminary data.</text>
</comment>
<feature type="transmembrane region" description="Helical" evidence="1">
    <location>
        <begin position="35"/>
        <end position="54"/>
    </location>
</feature>
<feature type="transmembrane region" description="Helical" evidence="1">
    <location>
        <begin position="235"/>
        <end position="258"/>
    </location>
</feature>
<keyword evidence="1" id="KW-0472">Membrane</keyword>
<dbReference type="PANTHER" id="PTHR43044">
    <property type="match status" value="1"/>
</dbReference>
<name>A0A5M6DL20_9BACT</name>
<protein>
    <recommendedName>
        <fullName evidence="4">Quinol:cytochrome c oxidoreductase quinone-binding subunit 2</fullName>
    </recommendedName>
</protein>
<sequence>MSEHAAPVVKPADDPAFQLPASLASLQLPLMSGGLFALVVGVGLAFLVGSGGALDQGSNVMPRFGFSAYLTAFMYVLTIVLGSLFFVLIQHLVRAGWSVVVRRVAEFMMIMVIPMAILFIPIVFSLFFEGSLYVWTIPDFAERLHLDESMWNTKKSFLNGPFFVIRAVIYFGIWIAMALFYWRGSTGQDETGERAATDRMQYWAGPCVMLFSLSLTFAAFDWGMSLAPMWFSTMFGVYIFAGGILAAHCAITLATYLLQRAGALRQEVTVEHYHDLGKYIFGFVFFWTYISFSQYLLIWYGNIPEETEWFFSRQRGIFGYLSLALIFLHWMLPFVGTMSRHVRRRPGLLACWAAYILVMHFVDIYWIIMPEARALGHEVVPTAGGVLGVLASVLCVVGMGSLVLGLILRVAGGNRVAPVRDPRLMESIVFENI</sequence>
<dbReference type="EMBL" id="VWOX01000001">
    <property type="protein sequence ID" value="KAA5546952.1"/>
    <property type="molecule type" value="Genomic_DNA"/>
</dbReference>
<feature type="transmembrane region" description="Helical" evidence="1">
    <location>
        <begin position="317"/>
        <end position="335"/>
    </location>
</feature>
<evidence type="ECO:0008006" key="4">
    <source>
        <dbReference type="Google" id="ProtNLM"/>
    </source>
</evidence>
<keyword evidence="1" id="KW-1133">Transmembrane helix</keyword>
<feature type="transmembrane region" description="Helical" evidence="1">
    <location>
        <begin position="347"/>
        <end position="368"/>
    </location>
</feature>
<organism evidence="2 3">
    <name type="scientific">Roseiconus nitratireducens</name>
    <dbReference type="NCBI Taxonomy" id="2605748"/>
    <lineage>
        <taxon>Bacteria</taxon>
        <taxon>Pseudomonadati</taxon>
        <taxon>Planctomycetota</taxon>
        <taxon>Planctomycetia</taxon>
        <taxon>Pirellulales</taxon>
        <taxon>Pirellulaceae</taxon>
        <taxon>Roseiconus</taxon>
    </lineage>
</organism>
<feature type="transmembrane region" description="Helical" evidence="1">
    <location>
        <begin position="279"/>
        <end position="297"/>
    </location>
</feature>
<dbReference type="RefSeq" id="WP_150074060.1">
    <property type="nucleotide sequence ID" value="NZ_VWOX01000001.1"/>
</dbReference>
<accession>A0A5M6DL20</accession>
<dbReference type="Proteomes" id="UP000324479">
    <property type="component" value="Unassembled WGS sequence"/>
</dbReference>
<reference evidence="2 3" key="1">
    <citation type="submission" date="2019-08" db="EMBL/GenBank/DDBJ databases">
        <authorList>
            <person name="Dhanesh K."/>
            <person name="Kumar G."/>
            <person name="Sasikala C."/>
            <person name="Venkata Ramana C."/>
        </authorList>
    </citation>
    <scope>NUCLEOTIDE SEQUENCE [LARGE SCALE GENOMIC DNA]</scope>
    <source>
        <strain evidence="2 3">JC645</strain>
    </source>
</reference>
<evidence type="ECO:0000313" key="3">
    <source>
        <dbReference type="Proteomes" id="UP000324479"/>
    </source>
</evidence>
<feature type="transmembrane region" description="Helical" evidence="1">
    <location>
        <begin position="110"/>
        <end position="137"/>
    </location>
</feature>
<gene>
    <name evidence="2" type="ORF">FYK55_00575</name>
</gene>
<dbReference type="PANTHER" id="PTHR43044:SF1">
    <property type="entry name" value="QUINOL:CYTOCHROME C OXIDOREDUCTASE QUINONE-BINDING SUBUNIT 2"/>
    <property type="match status" value="1"/>
</dbReference>
<feature type="transmembrane region" description="Helical" evidence="1">
    <location>
        <begin position="66"/>
        <end position="89"/>
    </location>
</feature>
<keyword evidence="1" id="KW-0812">Transmembrane</keyword>
<dbReference type="AlphaFoldDB" id="A0A5M6DL20"/>